<dbReference type="PROSITE" id="PS50102">
    <property type="entry name" value="RRM"/>
    <property type="match status" value="1"/>
</dbReference>
<dbReference type="InterPro" id="IPR012677">
    <property type="entry name" value="Nucleotide-bd_a/b_plait_sf"/>
</dbReference>
<organism evidence="5 7">
    <name type="scientific">Cuscuta epithymum</name>
    <dbReference type="NCBI Taxonomy" id="186058"/>
    <lineage>
        <taxon>Eukaryota</taxon>
        <taxon>Viridiplantae</taxon>
        <taxon>Streptophyta</taxon>
        <taxon>Embryophyta</taxon>
        <taxon>Tracheophyta</taxon>
        <taxon>Spermatophyta</taxon>
        <taxon>Magnoliopsida</taxon>
        <taxon>eudicotyledons</taxon>
        <taxon>Gunneridae</taxon>
        <taxon>Pentapetalae</taxon>
        <taxon>asterids</taxon>
        <taxon>lamiids</taxon>
        <taxon>Solanales</taxon>
        <taxon>Convolvulaceae</taxon>
        <taxon>Cuscuteae</taxon>
        <taxon>Cuscuta</taxon>
        <taxon>Cuscuta subgen. Cuscuta</taxon>
    </lineage>
</organism>
<name>A0AAV0C265_9ASTE</name>
<evidence type="ECO:0000256" key="3">
    <source>
        <dbReference type="SAM" id="MobiDB-lite"/>
    </source>
</evidence>
<evidence type="ECO:0000256" key="1">
    <source>
        <dbReference type="ARBA" id="ARBA00022884"/>
    </source>
</evidence>
<dbReference type="CDD" id="cd21608">
    <property type="entry name" value="RRM2_NsCP33_like"/>
    <property type="match status" value="1"/>
</dbReference>
<dbReference type="InterPro" id="IPR035979">
    <property type="entry name" value="RBD_domain_sf"/>
</dbReference>
<dbReference type="AlphaFoldDB" id="A0AAV0C265"/>
<reference evidence="5" key="1">
    <citation type="submission" date="2022-07" db="EMBL/GenBank/DDBJ databases">
        <authorList>
            <person name="Macas J."/>
            <person name="Novak P."/>
            <person name="Neumann P."/>
        </authorList>
    </citation>
    <scope>NUCLEOTIDE SEQUENCE</scope>
</reference>
<feature type="domain" description="RRM" evidence="4">
    <location>
        <begin position="41"/>
        <end position="119"/>
    </location>
</feature>
<dbReference type="Gene3D" id="3.30.70.330">
    <property type="match status" value="1"/>
</dbReference>
<dbReference type="SMART" id="SM00361">
    <property type="entry name" value="RRM_1"/>
    <property type="match status" value="1"/>
</dbReference>
<evidence type="ECO:0000313" key="6">
    <source>
        <dbReference type="EMBL" id="CAH9144067.1"/>
    </source>
</evidence>
<dbReference type="InterPro" id="IPR000504">
    <property type="entry name" value="RRM_dom"/>
</dbReference>
<dbReference type="SMART" id="SM00360">
    <property type="entry name" value="RRM"/>
    <property type="match status" value="1"/>
</dbReference>
<dbReference type="EMBL" id="CAMAPF010001058">
    <property type="protein sequence ID" value="CAH9144067.1"/>
    <property type="molecule type" value="Genomic_DNA"/>
</dbReference>
<dbReference type="InterPro" id="IPR003954">
    <property type="entry name" value="RRM_euk-type"/>
</dbReference>
<dbReference type="Proteomes" id="UP001152523">
    <property type="component" value="Unassembled WGS sequence"/>
</dbReference>
<comment type="caution">
    <text evidence="5">The sequence shown here is derived from an EMBL/GenBank/DDBJ whole genome shotgun (WGS) entry which is preliminary data.</text>
</comment>
<proteinExistence type="predicted"/>
<evidence type="ECO:0000256" key="2">
    <source>
        <dbReference type="PROSITE-ProRule" id="PRU00176"/>
    </source>
</evidence>
<evidence type="ECO:0000313" key="7">
    <source>
        <dbReference type="Proteomes" id="UP001152523"/>
    </source>
</evidence>
<keyword evidence="7" id="KW-1185">Reference proteome</keyword>
<dbReference type="Pfam" id="PF00076">
    <property type="entry name" value="RRM_1"/>
    <property type="match status" value="1"/>
</dbReference>
<gene>
    <name evidence="5" type="ORF">CEPIT_LOCUS1097</name>
    <name evidence="6" type="ORF">CEPIT_LOCUS41153</name>
</gene>
<feature type="compositionally biased region" description="Low complexity" evidence="3">
    <location>
        <begin position="149"/>
        <end position="182"/>
    </location>
</feature>
<sequence length="194" mass="20901">MAFFSHARNILKQAAIKHQISHEISSSKSSVFQILRFMSSSKVFVGGISWNTNDATLQDNFGQYGRVVEARVITDRETGRSRGFGFVTFENAEEASAAIQALDGRLLDGRTIRVNYANDRSQGFGEGSGGYRTGGGNGYYSNSGNSGYENNAGYSDNYASGGSNYNNSDDSSSPHSGSGSYGDEVETDNYAKRA</sequence>
<dbReference type="EMBL" id="CAMAPF010000006">
    <property type="protein sequence ID" value="CAH9057365.1"/>
    <property type="molecule type" value="Genomic_DNA"/>
</dbReference>
<evidence type="ECO:0000313" key="5">
    <source>
        <dbReference type="EMBL" id="CAH9057365.1"/>
    </source>
</evidence>
<dbReference type="InterPro" id="IPR048289">
    <property type="entry name" value="RRM2_NsCP33-like"/>
</dbReference>
<dbReference type="InterPro" id="IPR052462">
    <property type="entry name" value="SLIRP/GR-RBP-like"/>
</dbReference>
<keyword evidence="1 2" id="KW-0694">RNA-binding</keyword>
<accession>A0AAV0C265</accession>
<evidence type="ECO:0000259" key="4">
    <source>
        <dbReference type="PROSITE" id="PS50102"/>
    </source>
</evidence>
<protein>
    <recommendedName>
        <fullName evidence="4">RRM domain-containing protein</fullName>
    </recommendedName>
</protein>
<dbReference type="PANTHER" id="PTHR48027">
    <property type="entry name" value="HETEROGENEOUS NUCLEAR RIBONUCLEOPROTEIN 87F-RELATED"/>
    <property type="match status" value="1"/>
</dbReference>
<dbReference type="GO" id="GO:0003723">
    <property type="term" value="F:RNA binding"/>
    <property type="evidence" value="ECO:0007669"/>
    <property type="project" value="UniProtKB-UniRule"/>
</dbReference>
<feature type="region of interest" description="Disordered" evidence="3">
    <location>
        <begin position="149"/>
        <end position="194"/>
    </location>
</feature>
<dbReference type="SUPFAM" id="SSF54928">
    <property type="entry name" value="RNA-binding domain, RBD"/>
    <property type="match status" value="1"/>
</dbReference>